<sequence>MGFSFCIEKHQSALAGDEAQADNINNNNKLPKFAFIGNNNSLKPAFRRLNSNKCRLNRY</sequence>
<proteinExistence type="predicted"/>
<dbReference type="Proteomes" id="UP000000535">
    <property type="component" value="Chromosome"/>
</dbReference>
<keyword evidence="2" id="KW-1185">Reference proteome</keyword>
<dbReference type="EMBL" id="AE004969">
    <property type="protein sequence ID" value="AKO63721.1"/>
    <property type="molecule type" value="Genomic_DNA"/>
</dbReference>
<evidence type="ECO:0000313" key="2">
    <source>
        <dbReference type="Proteomes" id="UP000000535"/>
    </source>
</evidence>
<gene>
    <name evidence="1" type="ORF">NGO_07440</name>
</gene>
<evidence type="ECO:0000313" key="1">
    <source>
        <dbReference type="EMBL" id="AKO63721.1"/>
    </source>
</evidence>
<protein>
    <submittedName>
        <fullName evidence="1">Uncharacterized protein</fullName>
    </submittedName>
</protein>
<organism evidence="1 2">
    <name type="scientific">Neisseria gonorrhoeae (strain ATCC 700825 / FA 1090)</name>
    <dbReference type="NCBI Taxonomy" id="242231"/>
    <lineage>
        <taxon>Bacteria</taxon>
        <taxon>Pseudomonadati</taxon>
        <taxon>Pseudomonadota</taxon>
        <taxon>Betaproteobacteria</taxon>
        <taxon>Neisseriales</taxon>
        <taxon>Neisseriaceae</taxon>
        <taxon>Neisseria</taxon>
    </lineage>
</organism>
<dbReference type="AlphaFoldDB" id="A0A0H4IS41"/>
<accession>A0A0H4IS41</accession>
<name>A0A0H4IS41_NEIG1</name>
<dbReference type="KEGG" id="ngo:NGO_07440"/>
<reference evidence="2" key="1">
    <citation type="submission" date="2003-03" db="EMBL/GenBank/DDBJ databases">
        <title>The complete genome sequence of Neisseria gonorrhoeae.</title>
        <authorList>
            <person name="Lewis L.A."/>
            <person name="Gillaspy A.F."/>
            <person name="McLaughlin R.E."/>
            <person name="Gipson M."/>
            <person name="Ducey T.F."/>
            <person name="Ownbey T."/>
            <person name="Hartman K."/>
            <person name="Nydick C."/>
            <person name="Carson M.B."/>
            <person name="Vaughn J."/>
            <person name="Thomson C."/>
            <person name="Song L."/>
            <person name="Lin S."/>
            <person name="Yuan X."/>
            <person name="Najar F."/>
            <person name="Zhan M."/>
            <person name="Ren Q."/>
            <person name="Zhu H."/>
            <person name="Qi S."/>
            <person name="Kenton S.M."/>
            <person name="Lai H."/>
            <person name="White J.D."/>
            <person name="Clifton S."/>
            <person name="Roe B.A."/>
            <person name="Dyer D.W."/>
        </authorList>
    </citation>
    <scope>NUCLEOTIDE SEQUENCE [LARGE SCALE GENOMIC DNA]</scope>
    <source>
        <strain evidence="2">ATCC 700825 / FA 1090</strain>
    </source>
</reference>